<dbReference type="InterPro" id="IPR016032">
    <property type="entry name" value="Sig_transdc_resp-reg_C-effctor"/>
</dbReference>
<dbReference type="RefSeq" id="WP_175504349.1">
    <property type="nucleotide sequence ID" value="NZ_CAURQT010000020.1"/>
</dbReference>
<protein>
    <submittedName>
        <fullName evidence="3">Response regulator transcription factor</fullName>
    </submittedName>
</protein>
<keyword evidence="1" id="KW-0238">DNA-binding</keyword>
<dbReference type="KEGG" id="aant:HUK68_11955"/>
<dbReference type="Pfam" id="PF00196">
    <property type="entry name" value="GerE"/>
    <property type="match status" value="1"/>
</dbReference>
<dbReference type="PROSITE" id="PS50043">
    <property type="entry name" value="HTH_LUXR_2"/>
    <property type="match status" value="1"/>
</dbReference>
<reference evidence="3 4" key="1">
    <citation type="submission" date="2020-06" db="EMBL/GenBank/DDBJ databases">
        <title>Acidovorax antarctica sp. nov., isolated from Corinth ice sheet soil, Antarctic Fields Peninsula.</title>
        <authorList>
            <person name="Xu Q."/>
            <person name="Peng F."/>
        </authorList>
    </citation>
    <scope>NUCLEOTIDE SEQUENCE [LARGE SCALE GENOMIC DNA]</scope>
    <source>
        <strain evidence="3 4">16-35-5</strain>
    </source>
</reference>
<dbReference type="AlphaFoldDB" id="A0A6N1X5I6"/>
<dbReference type="PROSITE" id="PS00622">
    <property type="entry name" value="HTH_LUXR_1"/>
    <property type="match status" value="1"/>
</dbReference>
<accession>A0A6N1X5I6</accession>
<evidence type="ECO:0000313" key="4">
    <source>
        <dbReference type="Proteomes" id="UP000509579"/>
    </source>
</evidence>
<dbReference type="InterPro" id="IPR000792">
    <property type="entry name" value="Tscrpt_reg_LuxR_C"/>
</dbReference>
<name>A0A6N1X5I6_9BURK</name>
<feature type="domain" description="HTH luxR-type" evidence="2">
    <location>
        <begin position="142"/>
        <end position="207"/>
    </location>
</feature>
<dbReference type="InterPro" id="IPR039420">
    <property type="entry name" value="WalR-like"/>
</dbReference>
<dbReference type="Proteomes" id="UP000509579">
    <property type="component" value="Chromosome"/>
</dbReference>
<organism evidence="3 4">
    <name type="scientific">Comamonas antarctica</name>
    <dbReference type="NCBI Taxonomy" id="2743470"/>
    <lineage>
        <taxon>Bacteria</taxon>
        <taxon>Pseudomonadati</taxon>
        <taxon>Pseudomonadota</taxon>
        <taxon>Betaproteobacteria</taxon>
        <taxon>Burkholderiales</taxon>
        <taxon>Comamonadaceae</taxon>
        <taxon>Comamonas</taxon>
    </lineage>
</organism>
<dbReference type="SUPFAM" id="SSF46894">
    <property type="entry name" value="C-terminal effector domain of the bipartite response regulators"/>
    <property type="match status" value="1"/>
</dbReference>
<dbReference type="PRINTS" id="PR00038">
    <property type="entry name" value="HTHLUXR"/>
</dbReference>
<dbReference type="PANTHER" id="PTHR43214:SF38">
    <property type="entry name" value="NITRATE_NITRITE RESPONSE REGULATOR PROTEIN NARL"/>
    <property type="match status" value="1"/>
</dbReference>
<evidence type="ECO:0000259" key="2">
    <source>
        <dbReference type="PROSITE" id="PS50043"/>
    </source>
</evidence>
<evidence type="ECO:0000313" key="3">
    <source>
        <dbReference type="EMBL" id="QKV53543.1"/>
    </source>
</evidence>
<dbReference type="GO" id="GO:0003677">
    <property type="term" value="F:DNA binding"/>
    <property type="evidence" value="ECO:0007669"/>
    <property type="project" value="UniProtKB-KW"/>
</dbReference>
<gene>
    <name evidence="3" type="ORF">HUK68_11955</name>
</gene>
<sequence length="212" mass="23111">MNALPVLMLTQDAALWQAWQRIAGPQWLPARGQGLADLQRWKQQGRSLVVLDAALPQLPASGDAAWSGLLQDAKVLVLSNRPSDDEGRQLLAKGASGYAHAQSGAEVLAQMLQSLAGGNIWLGRSLLQRLLRDVDARLPEPGDHWAQALSPREQEVARYASLGESNAQIAERMSISERTVRAHLSAVFEKLQVEDRLMLALKVHGIGRPQPA</sequence>
<evidence type="ECO:0000256" key="1">
    <source>
        <dbReference type="ARBA" id="ARBA00023125"/>
    </source>
</evidence>
<proteinExistence type="predicted"/>
<dbReference type="PANTHER" id="PTHR43214">
    <property type="entry name" value="TWO-COMPONENT RESPONSE REGULATOR"/>
    <property type="match status" value="1"/>
</dbReference>
<dbReference type="SMART" id="SM00421">
    <property type="entry name" value="HTH_LUXR"/>
    <property type="match status" value="1"/>
</dbReference>
<dbReference type="EMBL" id="CP054840">
    <property type="protein sequence ID" value="QKV53543.1"/>
    <property type="molecule type" value="Genomic_DNA"/>
</dbReference>
<dbReference type="Gene3D" id="3.40.50.2300">
    <property type="match status" value="1"/>
</dbReference>
<keyword evidence="4" id="KW-1185">Reference proteome</keyword>
<dbReference type="CDD" id="cd06170">
    <property type="entry name" value="LuxR_C_like"/>
    <property type="match status" value="1"/>
</dbReference>
<dbReference type="GO" id="GO:0006355">
    <property type="term" value="P:regulation of DNA-templated transcription"/>
    <property type="evidence" value="ECO:0007669"/>
    <property type="project" value="InterPro"/>
</dbReference>